<comment type="caution">
    <text evidence="2">The sequence shown here is derived from an EMBL/GenBank/DDBJ whole genome shotgun (WGS) entry which is preliminary data.</text>
</comment>
<evidence type="ECO:0000256" key="1">
    <source>
        <dbReference type="SAM" id="SignalP"/>
    </source>
</evidence>
<dbReference type="AlphaFoldDB" id="A0A0G2J7D9"/>
<evidence type="ECO:0000313" key="3">
    <source>
        <dbReference type="Proteomes" id="UP000034164"/>
    </source>
</evidence>
<proteinExistence type="predicted"/>
<organism evidence="2 3">
    <name type="scientific">[Emmonsia] crescens</name>
    <dbReference type="NCBI Taxonomy" id="73230"/>
    <lineage>
        <taxon>Eukaryota</taxon>
        <taxon>Fungi</taxon>
        <taxon>Dikarya</taxon>
        <taxon>Ascomycota</taxon>
        <taxon>Pezizomycotina</taxon>
        <taxon>Eurotiomycetes</taxon>
        <taxon>Eurotiomycetidae</taxon>
        <taxon>Onygenales</taxon>
        <taxon>Ajellomycetaceae</taxon>
        <taxon>Emergomyces</taxon>
    </lineage>
</organism>
<sequence length="73" mass="7595">MQFNGKFMALALLLAPLASAAPTENTLPAKLPATLPATLPPAVPESVDTISSQYGNFQPVAGIEKMEMLSPLA</sequence>
<feature type="signal peptide" evidence="1">
    <location>
        <begin position="1"/>
        <end position="20"/>
    </location>
</feature>
<keyword evidence="1" id="KW-0732">Signal</keyword>
<dbReference type="VEuPathDB" id="FungiDB:EMCG_04436"/>
<protein>
    <submittedName>
        <fullName evidence="2">Uncharacterized protein</fullName>
    </submittedName>
</protein>
<dbReference type="Proteomes" id="UP000034164">
    <property type="component" value="Unassembled WGS sequence"/>
</dbReference>
<evidence type="ECO:0000313" key="2">
    <source>
        <dbReference type="EMBL" id="KKZ60846.1"/>
    </source>
</evidence>
<name>A0A0G2J7D9_9EURO</name>
<feature type="chain" id="PRO_5002545833" evidence="1">
    <location>
        <begin position="21"/>
        <end position="73"/>
    </location>
</feature>
<accession>A0A0G2J7D9</accession>
<dbReference type="EMBL" id="LCZI01001406">
    <property type="protein sequence ID" value="KKZ60846.1"/>
    <property type="molecule type" value="Genomic_DNA"/>
</dbReference>
<reference evidence="3" key="1">
    <citation type="journal article" date="2015" name="PLoS Genet.">
        <title>The dynamic genome and transcriptome of the human fungal pathogen Blastomyces and close relative Emmonsia.</title>
        <authorList>
            <person name="Munoz J.F."/>
            <person name="Gauthier G.M."/>
            <person name="Desjardins C.A."/>
            <person name="Gallo J.E."/>
            <person name="Holder J."/>
            <person name="Sullivan T.D."/>
            <person name="Marty A.J."/>
            <person name="Carmen J.C."/>
            <person name="Chen Z."/>
            <person name="Ding L."/>
            <person name="Gujja S."/>
            <person name="Magrini V."/>
            <person name="Misas E."/>
            <person name="Mitreva M."/>
            <person name="Priest M."/>
            <person name="Saif S."/>
            <person name="Whiston E.A."/>
            <person name="Young S."/>
            <person name="Zeng Q."/>
            <person name="Goldman W.E."/>
            <person name="Mardis E.R."/>
            <person name="Taylor J.W."/>
            <person name="McEwen J.G."/>
            <person name="Clay O.K."/>
            <person name="Klein B.S."/>
            <person name="Cuomo C.A."/>
        </authorList>
    </citation>
    <scope>NUCLEOTIDE SEQUENCE [LARGE SCALE GENOMIC DNA]</scope>
    <source>
        <strain evidence="3">UAMH 3008</strain>
    </source>
</reference>
<gene>
    <name evidence="2" type="ORF">EMCG_04436</name>
</gene>